<dbReference type="PANTHER" id="PTHR11537:SF254">
    <property type="entry name" value="POTASSIUM VOLTAGE-GATED CHANNEL PROTEIN SHAB"/>
    <property type="match status" value="1"/>
</dbReference>
<keyword evidence="2" id="KW-0813">Transport</keyword>
<dbReference type="Proteomes" id="UP000481339">
    <property type="component" value="Unassembled WGS sequence"/>
</dbReference>
<feature type="region of interest" description="Disordered" evidence="8">
    <location>
        <begin position="239"/>
        <end position="258"/>
    </location>
</feature>
<proteinExistence type="predicted"/>
<dbReference type="AlphaFoldDB" id="A0A7C8BUA3"/>
<dbReference type="SUPFAM" id="SSF81324">
    <property type="entry name" value="Voltage-gated potassium channels"/>
    <property type="match status" value="1"/>
</dbReference>
<dbReference type="Pfam" id="PF07885">
    <property type="entry name" value="Ion_trans_2"/>
    <property type="match status" value="1"/>
</dbReference>
<dbReference type="GO" id="GO:0001508">
    <property type="term" value="P:action potential"/>
    <property type="evidence" value="ECO:0007669"/>
    <property type="project" value="TreeGrafter"/>
</dbReference>
<dbReference type="Gene3D" id="1.10.287.70">
    <property type="match status" value="1"/>
</dbReference>
<evidence type="ECO:0000256" key="5">
    <source>
        <dbReference type="ARBA" id="ARBA00023065"/>
    </source>
</evidence>
<evidence type="ECO:0000256" key="3">
    <source>
        <dbReference type="ARBA" id="ARBA00022692"/>
    </source>
</evidence>
<evidence type="ECO:0000313" key="11">
    <source>
        <dbReference type="EMBL" id="KAB1632358.1"/>
    </source>
</evidence>
<accession>A0A7C8BUA3</accession>
<feature type="transmembrane region" description="Helical" evidence="9">
    <location>
        <begin position="69"/>
        <end position="91"/>
    </location>
</feature>
<dbReference type="PRINTS" id="PR00169">
    <property type="entry name" value="KCHANNEL"/>
</dbReference>
<evidence type="ECO:0000256" key="8">
    <source>
        <dbReference type="SAM" id="MobiDB-lite"/>
    </source>
</evidence>
<dbReference type="Gene3D" id="1.20.5.110">
    <property type="match status" value="1"/>
</dbReference>
<feature type="transmembrane region" description="Helical" evidence="9">
    <location>
        <begin position="174"/>
        <end position="199"/>
    </location>
</feature>
<dbReference type="OrthoDB" id="9799090at2"/>
<dbReference type="GO" id="GO:0005249">
    <property type="term" value="F:voltage-gated potassium channel activity"/>
    <property type="evidence" value="ECO:0007669"/>
    <property type="project" value="InterPro"/>
</dbReference>
<dbReference type="RefSeq" id="WP_158036136.1">
    <property type="nucleotide sequence ID" value="NZ_BAAAZV010000017.1"/>
</dbReference>
<evidence type="ECO:0000256" key="2">
    <source>
        <dbReference type="ARBA" id="ARBA00022448"/>
    </source>
</evidence>
<sequence length="258" mass="28232">MTLERWHRLTVWPLVVGAVAFLAAYAWEVLGDPHGAADTVPSIVMNVAWALFIADYLVSLWLARPRGHWFLTHLFDLALVVLPVLQPLRLVRPLLLLRALQASVGRTLRGRIIAYAATGVLMMVLVGSLAILDAEREAPGSSIQTFPNAVWWTCVTITTVGYGDLAPATFDGRLIAIGLMAGGIILIGVVTGTLASWIIDRVRESDEAHQAATRAQIRELEGRIDRLLTVQERMAERLDHAERRAAQPSGHAGEAARD</sequence>
<keyword evidence="4 9" id="KW-1133">Transmembrane helix</keyword>
<name>A0A7C8BUA3_9MICO</name>
<evidence type="ECO:0000256" key="4">
    <source>
        <dbReference type="ARBA" id="ARBA00022989"/>
    </source>
</evidence>
<evidence type="ECO:0000256" key="7">
    <source>
        <dbReference type="ARBA" id="ARBA00023303"/>
    </source>
</evidence>
<evidence type="ECO:0000256" key="1">
    <source>
        <dbReference type="ARBA" id="ARBA00004141"/>
    </source>
</evidence>
<keyword evidence="12" id="KW-1185">Reference proteome</keyword>
<feature type="transmembrane region" description="Helical" evidence="9">
    <location>
        <begin position="12"/>
        <end position="31"/>
    </location>
</feature>
<dbReference type="InterPro" id="IPR028325">
    <property type="entry name" value="VG_K_chnl"/>
</dbReference>
<comment type="subcellular location">
    <subcellularLocation>
        <location evidence="1">Membrane</location>
        <topology evidence="1">Multi-pass membrane protein</topology>
    </subcellularLocation>
</comment>
<evidence type="ECO:0000259" key="10">
    <source>
        <dbReference type="Pfam" id="PF07885"/>
    </source>
</evidence>
<protein>
    <submittedName>
        <fullName evidence="11">Two pore domain potassium channel family protein</fullName>
    </submittedName>
</protein>
<keyword evidence="5" id="KW-0406">Ion transport</keyword>
<gene>
    <name evidence="11" type="ORF">F8O02_04930</name>
</gene>
<feature type="transmembrane region" description="Helical" evidence="9">
    <location>
        <begin position="112"/>
        <end position="132"/>
    </location>
</feature>
<keyword evidence="7 11" id="KW-0407">Ion channel</keyword>
<dbReference type="GO" id="GO:0008076">
    <property type="term" value="C:voltage-gated potassium channel complex"/>
    <property type="evidence" value="ECO:0007669"/>
    <property type="project" value="InterPro"/>
</dbReference>
<evidence type="ECO:0000313" key="12">
    <source>
        <dbReference type="Proteomes" id="UP000481339"/>
    </source>
</evidence>
<evidence type="ECO:0000256" key="9">
    <source>
        <dbReference type="SAM" id="Phobius"/>
    </source>
</evidence>
<organism evidence="11 12">
    <name type="scientific">Pseudoclavibacter caeni</name>
    <dbReference type="NCBI Taxonomy" id="908846"/>
    <lineage>
        <taxon>Bacteria</taxon>
        <taxon>Bacillati</taxon>
        <taxon>Actinomycetota</taxon>
        <taxon>Actinomycetes</taxon>
        <taxon>Micrococcales</taxon>
        <taxon>Microbacteriaceae</taxon>
        <taxon>Pseudoclavibacter</taxon>
    </lineage>
</organism>
<keyword evidence="3 9" id="KW-0812">Transmembrane</keyword>
<evidence type="ECO:0000256" key="6">
    <source>
        <dbReference type="ARBA" id="ARBA00023136"/>
    </source>
</evidence>
<feature type="transmembrane region" description="Helical" evidence="9">
    <location>
        <begin position="43"/>
        <end position="63"/>
    </location>
</feature>
<dbReference type="PANTHER" id="PTHR11537">
    <property type="entry name" value="VOLTAGE-GATED POTASSIUM CHANNEL"/>
    <property type="match status" value="1"/>
</dbReference>
<comment type="caution">
    <text evidence="11">The sequence shown here is derived from an EMBL/GenBank/DDBJ whole genome shotgun (WGS) entry which is preliminary data.</text>
</comment>
<feature type="domain" description="Potassium channel" evidence="10">
    <location>
        <begin position="121"/>
        <end position="198"/>
    </location>
</feature>
<keyword evidence="6 9" id="KW-0472">Membrane</keyword>
<dbReference type="EMBL" id="WBKA01000003">
    <property type="protein sequence ID" value="KAB1632358.1"/>
    <property type="molecule type" value="Genomic_DNA"/>
</dbReference>
<dbReference type="InterPro" id="IPR013099">
    <property type="entry name" value="K_chnl_dom"/>
</dbReference>
<reference evidence="11 12" key="1">
    <citation type="submission" date="2019-09" db="EMBL/GenBank/DDBJ databases">
        <title>Phylogeny of genus Pseudoclavibacter and closely related genus.</title>
        <authorList>
            <person name="Li Y."/>
        </authorList>
    </citation>
    <scope>NUCLEOTIDE SEQUENCE [LARGE SCALE GENOMIC DNA]</scope>
    <source>
        <strain evidence="11 12">JCM 16921</strain>
    </source>
</reference>